<evidence type="ECO:0000313" key="2">
    <source>
        <dbReference type="Proteomes" id="UP000250043"/>
    </source>
</evidence>
<gene>
    <name evidence="1" type="ORF">OBBRIDRAFT_839390</name>
</gene>
<proteinExistence type="predicted"/>
<organism evidence="1 2">
    <name type="scientific">Obba rivulosa</name>
    <dbReference type="NCBI Taxonomy" id="1052685"/>
    <lineage>
        <taxon>Eukaryota</taxon>
        <taxon>Fungi</taxon>
        <taxon>Dikarya</taxon>
        <taxon>Basidiomycota</taxon>
        <taxon>Agaricomycotina</taxon>
        <taxon>Agaricomycetes</taxon>
        <taxon>Polyporales</taxon>
        <taxon>Gelatoporiaceae</taxon>
        <taxon>Obba</taxon>
    </lineage>
</organism>
<reference evidence="1 2" key="1">
    <citation type="submission" date="2016-07" db="EMBL/GenBank/DDBJ databases">
        <title>Draft genome of the white-rot fungus Obba rivulosa 3A-2.</title>
        <authorList>
            <consortium name="DOE Joint Genome Institute"/>
            <person name="Miettinen O."/>
            <person name="Riley R."/>
            <person name="Acob R."/>
            <person name="Barry K."/>
            <person name="Cullen D."/>
            <person name="De Vries R."/>
            <person name="Hainaut M."/>
            <person name="Hatakka A."/>
            <person name="Henrissat B."/>
            <person name="Hilden K."/>
            <person name="Kuo R."/>
            <person name="Labutti K."/>
            <person name="Lipzen A."/>
            <person name="Makela M.R."/>
            <person name="Sandor L."/>
            <person name="Spatafora J.W."/>
            <person name="Grigoriev I.V."/>
            <person name="Hibbett D.S."/>
        </authorList>
    </citation>
    <scope>NUCLEOTIDE SEQUENCE [LARGE SCALE GENOMIC DNA]</scope>
    <source>
        <strain evidence="1 2">3A-2</strain>
    </source>
</reference>
<protein>
    <submittedName>
        <fullName evidence="1">Uncharacterized protein</fullName>
    </submittedName>
</protein>
<name>A0A8E2AI23_9APHY</name>
<evidence type="ECO:0000313" key="1">
    <source>
        <dbReference type="EMBL" id="OCH84873.1"/>
    </source>
</evidence>
<dbReference type="Proteomes" id="UP000250043">
    <property type="component" value="Unassembled WGS sequence"/>
</dbReference>
<sequence>MMRVYSCVVSGSSALYLVDALRGWLPRDLDLYVPWRHFWAVVNHIIQRHNATIEFSRGQYYHCKGFSHLVRLRTPRGVIEVIRSMRETALYPICFFWSTLLMNYFSADAFCVAYPVLTFQRRGLYYSYNMHPKTKQALEKYTEARGFQLAESAREWGDMDLARNPGCLEEEFLCVQKTQFFGDQGCFNGRFDTEGEAHLATEGGGNALTAMWVFGGLPCGGDCLEGTEAKAEVAVVVM</sequence>
<dbReference type="OrthoDB" id="3270380at2759"/>
<keyword evidence="2" id="KW-1185">Reference proteome</keyword>
<dbReference type="EMBL" id="KV722627">
    <property type="protein sequence ID" value="OCH84873.1"/>
    <property type="molecule type" value="Genomic_DNA"/>
</dbReference>
<accession>A0A8E2AI23</accession>
<dbReference type="AlphaFoldDB" id="A0A8E2AI23"/>